<dbReference type="Gene3D" id="3.20.20.60">
    <property type="entry name" value="Phosphoenolpyruvate-binding domains"/>
    <property type="match status" value="1"/>
</dbReference>
<feature type="domain" description="HpcH/HpaI aldolase/citrate lyase" evidence="4">
    <location>
        <begin position="21"/>
        <end position="242"/>
    </location>
</feature>
<dbReference type="SUPFAM" id="SSF51621">
    <property type="entry name" value="Phosphoenolpyruvate/pyruvate domain"/>
    <property type="match status" value="1"/>
</dbReference>
<dbReference type="PANTHER" id="PTHR30502:SF0">
    <property type="entry name" value="PHOSPHOENOLPYRUVATE CARBOXYLASE FAMILY PROTEIN"/>
    <property type="match status" value="1"/>
</dbReference>
<dbReference type="GO" id="GO:0016829">
    <property type="term" value="F:lyase activity"/>
    <property type="evidence" value="ECO:0007669"/>
    <property type="project" value="UniProtKB-KW"/>
</dbReference>
<sequence>MTPHVPGFARALREADRTLVGTWSKLPSLEAVEILAIAGFDFVVIDMEHAPLDLQSAYAAIVVAQGAGMQVLARAPDRSGSHLQRLLDSGIDGILVPRVESPAEAAAAASAMTFSPAGERGNGSTSRAGRWGGAGLADYLARGDDILRAVQLEELGALRRAADILDVPHLTGVFVGMGDLQLSSGRSATDPAVTEAVDGLLREAAARGLPVGTAVQTAEQVEAAARRGYAYVMVSNDTGLLRAAGTSLVADVHDRLRSL</sequence>
<reference evidence="5 6" key="1">
    <citation type="journal article" date="2019" name="Int. J. Syst. Evol. Microbiol.">
        <title>The Global Catalogue of Microorganisms (GCM) 10K type strain sequencing project: providing services to taxonomists for standard genome sequencing and annotation.</title>
        <authorList>
            <consortium name="The Broad Institute Genomics Platform"/>
            <consortium name="The Broad Institute Genome Sequencing Center for Infectious Disease"/>
            <person name="Wu L."/>
            <person name="Ma J."/>
        </authorList>
    </citation>
    <scope>NUCLEOTIDE SEQUENCE [LARGE SCALE GENOMIC DNA]</scope>
    <source>
        <strain evidence="5 6">JCM 16026</strain>
    </source>
</reference>
<evidence type="ECO:0000256" key="1">
    <source>
        <dbReference type="ARBA" id="ARBA00005568"/>
    </source>
</evidence>
<dbReference type="InterPro" id="IPR015813">
    <property type="entry name" value="Pyrv/PenolPyrv_kinase-like_dom"/>
</dbReference>
<evidence type="ECO:0000259" key="4">
    <source>
        <dbReference type="Pfam" id="PF03328"/>
    </source>
</evidence>
<gene>
    <name evidence="5" type="ORF">GCM10009846_28260</name>
</gene>
<keyword evidence="3 5" id="KW-0456">Lyase</keyword>
<dbReference type="PANTHER" id="PTHR30502">
    <property type="entry name" value="2-KETO-3-DEOXY-L-RHAMNONATE ALDOLASE"/>
    <property type="match status" value="1"/>
</dbReference>
<evidence type="ECO:0000256" key="3">
    <source>
        <dbReference type="ARBA" id="ARBA00023239"/>
    </source>
</evidence>
<dbReference type="Pfam" id="PF03328">
    <property type="entry name" value="HpcH_HpaI"/>
    <property type="match status" value="1"/>
</dbReference>
<organism evidence="5 6">
    <name type="scientific">Agrococcus versicolor</name>
    <dbReference type="NCBI Taxonomy" id="501482"/>
    <lineage>
        <taxon>Bacteria</taxon>
        <taxon>Bacillati</taxon>
        <taxon>Actinomycetota</taxon>
        <taxon>Actinomycetes</taxon>
        <taxon>Micrococcales</taxon>
        <taxon>Microbacteriaceae</taxon>
        <taxon>Agrococcus</taxon>
    </lineage>
</organism>
<dbReference type="EMBL" id="BAAAQT010000008">
    <property type="protein sequence ID" value="GAA2176035.1"/>
    <property type="molecule type" value="Genomic_DNA"/>
</dbReference>
<keyword evidence="2" id="KW-0479">Metal-binding</keyword>
<evidence type="ECO:0000313" key="6">
    <source>
        <dbReference type="Proteomes" id="UP001501599"/>
    </source>
</evidence>
<dbReference type="Proteomes" id="UP001501599">
    <property type="component" value="Unassembled WGS sequence"/>
</dbReference>
<comment type="caution">
    <text evidence="5">The sequence shown here is derived from an EMBL/GenBank/DDBJ whole genome shotgun (WGS) entry which is preliminary data.</text>
</comment>
<dbReference type="InterPro" id="IPR040442">
    <property type="entry name" value="Pyrv_kinase-like_dom_sf"/>
</dbReference>
<dbReference type="RefSeq" id="WP_344344732.1">
    <property type="nucleotide sequence ID" value="NZ_BAAAQT010000008.1"/>
</dbReference>
<evidence type="ECO:0000256" key="2">
    <source>
        <dbReference type="ARBA" id="ARBA00022723"/>
    </source>
</evidence>
<comment type="similarity">
    <text evidence="1">Belongs to the HpcH/HpaI aldolase family.</text>
</comment>
<evidence type="ECO:0000313" key="5">
    <source>
        <dbReference type="EMBL" id="GAA2176035.1"/>
    </source>
</evidence>
<accession>A0ABN3AX18</accession>
<protein>
    <submittedName>
        <fullName evidence="5">Aldolase/citrate lyase family protein</fullName>
    </submittedName>
</protein>
<keyword evidence="6" id="KW-1185">Reference proteome</keyword>
<name>A0ABN3AX18_9MICO</name>
<proteinExistence type="inferred from homology"/>
<dbReference type="InterPro" id="IPR005000">
    <property type="entry name" value="Aldolase/citrate-lyase_domain"/>
</dbReference>
<dbReference type="InterPro" id="IPR050251">
    <property type="entry name" value="HpcH-HpaI_aldolase"/>
</dbReference>